<accession>A0A3Q2GK07</accession>
<organism evidence="4 5">
    <name type="scientific">Cyprinodon variegatus</name>
    <name type="common">Sheepshead minnow</name>
    <dbReference type="NCBI Taxonomy" id="28743"/>
    <lineage>
        <taxon>Eukaryota</taxon>
        <taxon>Metazoa</taxon>
        <taxon>Chordata</taxon>
        <taxon>Craniata</taxon>
        <taxon>Vertebrata</taxon>
        <taxon>Euteleostomi</taxon>
        <taxon>Actinopterygii</taxon>
        <taxon>Neopterygii</taxon>
        <taxon>Teleostei</taxon>
        <taxon>Neoteleostei</taxon>
        <taxon>Acanthomorphata</taxon>
        <taxon>Ovalentaria</taxon>
        <taxon>Atherinomorphae</taxon>
        <taxon>Cyprinodontiformes</taxon>
        <taxon>Cyprinodontidae</taxon>
        <taxon>Cyprinodon</taxon>
    </lineage>
</organism>
<feature type="domain" description="TACI cysteine-rich" evidence="3">
    <location>
        <begin position="43"/>
        <end position="76"/>
    </location>
</feature>
<evidence type="ECO:0000313" key="5">
    <source>
        <dbReference type="Proteomes" id="UP000265020"/>
    </source>
</evidence>
<dbReference type="OMA" id="CESMDCN"/>
<dbReference type="Gene3D" id="4.10.1290.10">
    <property type="entry name" value="Tumor necrosis factor receptor superfamily"/>
    <property type="match status" value="2"/>
</dbReference>
<dbReference type="PANTHER" id="PTHR15511">
    <property type="entry name" value="TUMOR NECROSIS FACTOR RECEPTOR SUPERFAMILY MEMBER 13B"/>
    <property type="match status" value="1"/>
</dbReference>
<proteinExistence type="predicted"/>
<evidence type="ECO:0000313" key="4">
    <source>
        <dbReference type="Ensembl" id="ENSCVAP00000027850.1"/>
    </source>
</evidence>
<dbReference type="STRING" id="28743.ENSCVAP00000027850"/>
<dbReference type="GO" id="GO:0001782">
    <property type="term" value="P:B cell homeostasis"/>
    <property type="evidence" value="ECO:0007669"/>
    <property type="project" value="TreeGrafter"/>
</dbReference>
<dbReference type="InterPro" id="IPR015384">
    <property type="entry name" value="TACI_Cys-rich-dom"/>
</dbReference>
<dbReference type="InterPro" id="IPR022317">
    <property type="entry name" value="TNFR_13B"/>
</dbReference>
<keyword evidence="5" id="KW-1185">Reference proteome</keyword>
<dbReference type="Ensembl" id="ENSCVAT00000019294.1">
    <property type="protein sequence ID" value="ENSCVAP00000027850.1"/>
    <property type="gene ID" value="ENSCVAG00000014523.1"/>
</dbReference>
<dbReference type="KEGG" id="cvg:107090320"/>
<dbReference type="OrthoDB" id="9934669at2759"/>
<dbReference type="GO" id="GO:0002244">
    <property type="term" value="P:hematopoietic progenitor cell differentiation"/>
    <property type="evidence" value="ECO:0007669"/>
    <property type="project" value="TreeGrafter"/>
</dbReference>
<dbReference type="Pfam" id="PF09305">
    <property type="entry name" value="TACI-CRD2"/>
    <property type="match status" value="1"/>
</dbReference>
<dbReference type="GeneTree" id="ENSGT00940000173159"/>
<evidence type="ECO:0000256" key="1">
    <source>
        <dbReference type="SAM" id="MobiDB-lite"/>
    </source>
</evidence>
<sequence>MVRRCKEDEHLDGLTRSCQPCRLQCQKPLGVSKCDVYCKAALCTAKPGHYYDRLVRRCIKCAEICGKHPAECNPHCPTPSLPVTTKGLHFNVNEHGVSNSRPVGLLQHTTLLYSLLAVCTVLILSSLCLALVVFLRRGKAKKENSNHMSTRDQIQEYAVQPGQESAFPGRQAGRSPNDFQPSSNHLIYREPSEDSYPTETCVCVHCFPDLRGLGQDNNGLQKAPHSYHQGILHKAHIQNRGSLWPKGSQCNSALQKAAVG</sequence>
<evidence type="ECO:0000256" key="2">
    <source>
        <dbReference type="SAM" id="Phobius"/>
    </source>
</evidence>
<dbReference type="CTD" id="23495"/>
<dbReference type="AlphaFoldDB" id="A0A3Q2GK07"/>
<keyword evidence="2" id="KW-0472">Membrane</keyword>
<reference evidence="4" key="2">
    <citation type="submission" date="2025-09" db="UniProtKB">
        <authorList>
            <consortium name="Ensembl"/>
        </authorList>
    </citation>
    <scope>IDENTIFICATION</scope>
</reference>
<keyword evidence="2" id="KW-0812">Transmembrane</keyword>
<reference evidence="4" key="1">
    <citation type="submission" date="2025-08" db="UniProtKB">
        <authorList>
            <consortium name="Ensembl"/>
        </authorList>
    </citation>
    <scope>IDENTIFICATION</scope>
</reference>
<dbReference type="Proteomes" id="UP000265020">
    <property type="component" value="Unassembled WGS sequence"/>
</dbReference>
<feature type="transmembrane region" description="Helical" evidence="2">
    <location>
        <begin position="111"/>
        <end position="135"/>
    </location>
</feature>
<dbReference type="RefSeq" id="XP_015239120.1">
    <property type="nucleotide sequence ID" value="XM_015383634.1"/>
</dbReference>
<keyword evidence="2" id="KW-1133">Transmembrane helix</keyword>
<dbReference type="PANTHER" id="PTHR15511:SF2">
    <property type="entry name" value="TUMOR NECROSIS FACTOR RECEPTOR SUPERFAMILY MEMBER 13B"/>
    <property type="match status" value="1"/>
</dbReference>
<protein>
    <submittedName>
        <fullName evidence="4">TNF receptor superfamily member 13B</fullName>
    </submittedName>
</protein>
<dbReference type="GO" id="GO:0030889">
    <property type="term" value="P:negative regulation of B cell proliferation"/>
    <property type="evidence" value="ECO:0007669"/>
    <property type="project" value="TreeGrafter"/>
</dbReference>
<dbReference type="SUPFAM" id="SSF57586">
    <property type="entry name" value="TNF receptor-like"/>
    <property type="match status" value="1"/>
</dbReference>
<feature type="region of interest" description="Disordered" evidence="1">
    <location>
        <begin position="162"/>
        <end position="190"/>
    </location>
</feature>
<dbReference type="GeneID" id="107090320"/>
<dbReference type="GO" id="GO:0005886">
    <property type="term" value="C:plasma membrane"/>
    <property type="evidence" value="ECO:0007669"/>
    <property type="project" value="InterPro"/>
</dbReference>
<name>A0A3Q2GK07_CYPVA</name>
<evidence type="ECO:0000259" key="3">
    <source>
        <dbReference type="Pfam" id="PF09305"/>
    </source>
</evidence>